<dbReference type="SUPFAM" id="SSF46785">
    <property type="entry name" value="Winged helix' DNA-binding domain"/>
    <property type="match status" value="1"/>
</dbReference>
<dbReference type="SUPFAM" id="SSF53850">
    <property type="entry name" value="Periplasmic binding protein-like II"/>
    <property type="match status" value="1"/>
</dbReference>
<dbReference type="Pfam" id="PF03466">
    <property type="entry name" value="LysR_substrate"/>
    <property type="match status" value="1"/>
</dbReference>
<dbReference type="Gene3D" id="1.10.10.10">
    <property type="entry name" value="Winged helix-like DNA-binding domain superfamily/Winged helix DNA-binding domain"/>
    <property type="match status" value="1"/>
</dbReference>
<evidence type="ECO:0000256" key="4">
    <source>
        <dbReference type="ARBA" id="ARBA00023163"/>
    </source>
</evidence>
<evidence type="ECO:0000313" key="6">
    <source>
        <dbReference type="EMBL" id="MDM7859187.1"/>
    </source>
</evidence>
<evidence type="ECO:0000259" key="5">
    <source>
        <dbReference type="PROSITE" id="PS50931"/>
    </source>
</evidence>
<evidence type="ECO:0000313" key="7">
    <source>
        <dbReference type="Proteomes" id="UP001234343"/>
    </source>
</evidence>
<dbReference type="Pfam" id="PF00126">
    <property type="entry name" value="HTH_1"/>
    <property type="match status" value="1"/>
</dbReference>
<comment type="similarity">
    <text evidence="1">Belongs to the LysR transcriptional regulatory family.</text>
</comment>
<accession>A0ABT7SUG1</accession>
<keyword evidence="7" id="KW-1185">Reference proteome</keyword>
<evidence type="ECO:0000256" key="3">
    <source>
        <dbReference type="ARBA" id="ARBA00023125"/>
    </source>
</evidence>
<gene>
    <name evidence="6" type="ORF">QTP81_01035</name>
</gene>
<dbReference type="Proteomes" id="UP001234343">
    <property type="component" value="Unassembled WGS sequence"/>
</dbReference>
<dbReference type="InterPro" id="IPR036388">
    <property type="entry name" value="WH-like_DNA-bd_sf"/>
</dbReference>
<organism evidence="6 7">
    <name type="scientific">Alteromonas arenosi</name>
    <dbReference type="NCBI Taxonomy" id="3055817"/>
    <lineage>
        <taxon>Bacteria</taxon>
        <taxon>Pseudomonadati</taxon>
        <taxon>Pseudomonadota</taxon>
        <taxon>Gammaproteobacteria</taxon>
        <taxon>Alteromonadales</taxon>
        <taxon>Alteromonadaceae</taxon>
        <taxon>Alteromonas/Salinimonas group</taxon>
        <taxon>Alteromonas</taxon>
    </lineage>
</organism>
<protein>
    <submittedName>
        <fullName evidence="6">LysR family transcriptional regulator</fullName>
    </submittedName>
</protein>
<reference evidence="6 7" key="1">
    <citation type="submission" date="2023-06" db="EMBL/GenBank/DDBJ databases">
        <title>Alteromonas sp. ASW11-36 isolated from intertidal sand.</title>
        <authorList>
            <person name="Li Y."/>
        </authorList>
    </citation>
    <scope>NUCLEOTIDE SEQUENCE [LARGE SCALE GENOMIC DNA]</scope>
    <source>
        <strain evidence="6 7">ASW11-36</strain>
    </source>
</reference>
<name>A0ABT7SUG1_9ALTE</name>
<keyword evidence="3" id="KW-0238">DNA-binding</keyword>
<dbReference type="Gene3D" id="3.40.190.290">
    <property type="match status" value="1"/>
</dbReference>
<comment type="caution">
    <text evidence="6">The sequence shown here is derived from an EMBL/GenBank/DDBJ whole genome shotgun (WGS) entry which is preliminary data.</text>
</comment>
<dbReference type="PROSITE" id="PS50931">
    <property type="entry name" value="HTH_LYSR"/>
    <property type="match status" value="1"/>
</dbReference>
<dbReference type="CDD" id="cd08471">
    <property type="entry name" value="PBP2_CrgA_like_2"/>
    <property type="match status" value="1"/>
</dbReference>
<dbReference type="RefSeq" id="WP_289363100.1">
    <property type="nucleotide sequence ID" value="NZ_JAUCBP010000001.1"/>
</dbReference>
<keyword evidence="4" id="KW-0804">Transcription</keyword>
<sequence>MNKLEVMKIFLAVCEQGSFVGASRALNISAPVVTRSIAQLEDYLQVLLFNRTTRSIVLTEAGRIYQQESQRILDELQSAEDLVSGSYVEPQGQLRISAPVMFGQLHLMPIICAFLDDFPKVNVQLKLQDHVINLLDEHIDVALRIGHLKDSGLYAIKVGQVRQITCCSPAFADAHGVPNTPEEVSNFTTITTNTQSEMSTWRYYSNGKEQNVKLKCRFKVSDNNAAVQAAIRGQGLTQRMSYQVSDGIRAGSLVRLLKDFENEPLPVNLIHLAGRKANARTKQFIEYAAAKLRDNIALNAD</sequence>
<keyword evidence="2" id="KW-0805">Transcription regulation</keyword>
<proteinExistence type="inferred from homology"/>
<evidence type="ECO:0000256" key="2">
    <source>
        <dbReference type="ARBA" id="ARBA00023015"/>
    </source>
</evidence>
<dbReference type="PANTHER" id="PTHR30537:SF5">
    <property type="entry name" value="HTH-TYPE TRANSCRIPTIONAL ACTIVATOR TTDR-RELATED"/>
    <property type="match status" value="1"/>
</dbReference>
<dbReference type="InterPro" id="IPR036390">
    <property type="entry name" value="WH_DNA-bd_sf"/>
</dbReference>
<dbReference type="PANTHER" id="PTHR30537">
    <property type="entry name" value="HTH-TYPE TRANSCRIPTIONAL REGULATOR"/>
    <property type="match status" value="1"/>
</dbReference>
<feature type="domain" description="HTH lysR-type" evidence="5">
    <location>
        <begin position="1"/>
        <end position="59"/>
    </location>
</feature>
<dbReference type="InterPro" id="IPR000847">
    <property type="entry name" value="LysR_HTH_N"/>
</dbReference>
<dbReference type="InterPro" id="IPR058163">
    <property type="entry name" value="LysR-type_TF_proteobact-type"/>
</dbReference>
<dbReference type="EMBL" id="JAUCBP010000001">
    <property type="protein sequence ID" value="MDM7859187.1"/>
    <property type="molecule type" value="Genomic_DNA"/>
</dbReference>
<dbReference type="InterPro" id="IPR005119">
    <property type="entry name" value="LysR_subst-bd"/>
</dbReference>
<evidence type="ECO:0000256" key="1">
    <source>
        <dbReference type="ARBA" id="ARBA00009437"/>
    </source>
</evidence>